<evidence type="ECO:0000313" key="2">
    <source>
        <dbReference type="EMBL" id="ALZ85071.1"/>
    </source>
</evidence>
<dbReference type="AlphaFoldDB" id="A0A0U4P8I6"/>
<dbReference type="KEGG" id="por:APT59_13035"/>
<evidence type="ECO:0000256" key="1">
    <source>
        <dbReference type="SAM" id="Phobius"/>
    </source>
</evidence>
<accession>A0A0U4P8I6</accession>
<feature type="transmembrane region" description="Helical" evidence="1">
    <location>
        <begin position="50"/>
        <end position="67"/>
    </location>
</feature>
<keyword evidence="1" id="KW-1133">Transmembrane helix</keyword>
<feature type="transmembrane region" description="Helical" evidence="1">
    <location>
        <begin position="7"/>
        <end position="26"/>
    </location>
</feature>
<gene>
    <name evidence="2" type="ORF">APT59_13035</name>
</gene>
<keyword evidence="1" id="KW-0812">Transmembrane</keyword>
<dbReference type="OrthoDB" id="6959395at2"/>
<sequence>MRHLVKSIGLISMIAGVTAVLFGWLIDPTISLNNGIKLVSIKREFLQTDFFLWGAILFAAGFNGYSLHTDL</sequence>
<organism evidence="2 3">
    <name type="scientific">Pseudomonas oryzihabitans</name>
    <dbReference type="NCBI Taxonomy" id="47885"/>
    <lineage>
        <taxon>Bacteria</taxon>
        <taxon>Pseudomonadati</taxon>
        <taxon>Pseudomonadota</taxon>
        <taxon>Gammaproteobacteria</taxon>
        <taxon>Pseudomonadales</taxon>
        <taxon>Pseudomonadaceae</taxon>
        <taxon>Pseudomonas</taxon>
    </lineage>
</organism>
<protein>
    <submittedName>
        <fullName evidence="2">Uncharacterized protein</fullName>
    </submittedName>
</protein>
<reference evidence="2 3" key="1">
    <citation type="submission" date="2016-01" db="EMBL/GenBank/DDBJ databases">
        <title>Annotation of Pseudomonas oryzihabitans USDA-ARS-USMARC-56511.</title>
        <authorList>
            <person name="Harhay G.P."/>
            <person name="Harhay D.M."/>
            <person name="Smith T.P.L."/>
            <person name="Bono J.L."/>
            <person name="Heaton M.P."/>
            <person name="Clawson M.L."/>
            <person name="Chitko-Mckown C.G."/>
            <person name="Capik S.F."/>
            <person name="DeDonder K.D."/>
            <person name="Apley M.D."/>
            <person name="Lubbers B.V."/>
            <person name="White B.J."/>
            <person name="Larson R.L."/>
        </authorList>
    </citation>
    <scope>NUCLEOTIDE SEQUENCE [LARGE SCALE GENOMIC DNA]</scope>
    <source>
        <strain evidence="2 3">USDA-ARS-USMARC-56511</strain>
    </source>
</reference>
<keyword evidence="1" id="KW-0472">Membrane</keyword>
<name>A0A0U4P8I6_9PSED</name>
<dbReference type="Proteomes" id="UP000064137">
    <property type="component" value="Chromosome"/>
</dbReference>
<proteinExistence type="predicted"/>
<dbReference type="EMBL" id="CP013987">
    <property type="protein sequence ID" value="ALZ85071.1"/>
    <property type="molecule type" value="Genomic_DNA"/>
</dbReference>
<evidence type="ECO:0000313" key="3">
    <source>
        <dbReference type="Proteomes" id="UP000064137"/>
    </source>
</evidence>